<keyword evidence="3" id="KW-1003">Cell membrane</keyword>
<dbReference type="PANTHER" id="PTHR43227">
    <property type="entry name" value="BLL4140 PROTEIN"/>
    <property type="match status" value="1"/>
</dbReference>
<dbReference type="PANTHER" id="PTHR43227:SF8">
    <property type="entry name" value="DIACETYLCHITOBIOSE UPTAKE SYSTEM PERMEASE PROTEIN DASB"/>
    <property type="match status" value="1"/>
</dbReference>
<dbReference type="Gene3D" id="1.10.3720.10">
    <property type="entry name" value="MetI-like"/>
    <property type="match status" value="1"/>
</dbReference>
<proteinExistence type="inferred from homology"/>
<keyword evidence="2 7" id="KW-0813">Transport</keyword>
<feature type="transmembrane region" description="Helical" evidence="7">
    <location>
        <begin position="119"/>
        <end position="139"/>
    </location>
</feature>
<evidence type="ECO:0000313" key="9">
    <source>
        <dbReference type="EMBL" id="MBZ2197866.1"/>
    </source>
</evidence>
<dbReference type="RefSeq" id="WP_223408072.1">
    <property type="nucleotide sequence ID" value="NZ_JAGSHT010000016.1"/>
</dbReference>
<organism evidence="9 10">
    <name type="scientific">Occultella gossypii</name>
    <dbReference type="NCBI Taxonomy" id="2800820"/>
    <lineage>
        <taxon>Bacteria</taxon>
        <taxon>Bacillati</taxon>
        <taxon>Actinomycetota</taxon>
        <taxon>Actinomycetes</taxon>
        <taxon>Micrococcales</taxon>
        <taxon>Ruaniaceae</taxon>
        <taxon>Occultella</taxon>
    </lineage>
</organism>
<protein>
    <submittedName>
        <fullName evidence="9">Sugar ABC transporter permease</fullName>
    </submittedName>
</protein>
<evidence type="ECO:0000256" key="4">
    <source>
        <dbReference type="ARBA" id="ARBA00022692"/>
    </source>
</evidence>
<feature type="transmembrane region" description="Helical" evidence="7">
    <location>
        <begin position="280"/>
        <end position="299"/>
    </location>
</feature>
<feature type="transmembrane region" description="Helical" evidence="7">
    <location>
        <begin position="22"/>
        <end position="42"/>
    </location>
</feature>
<accession>A0ABS7SBX6</accession>
<evidence type="ECO:0000256" key="2">
    <source>
        <dbReference type="ARBA" id="ARBA00022448"/>
    </source>
</evidence>
<feature type="transmembrane region" description="Helical" evidence="7">
    <location>
        <begin position="169"/>
        <end position="194"/>
    </location>
</feature>
<dbReference type="InterPro" id="IPR000515">
    <property type="entry name" value="MetI-like"/>
</dbReference>
<feature type="transmembrane region" description="Helical" evidence="7">
    <location>
        <begin position="86"/>
        <end position="107"/>
    </location>
</feature>
<evidence type="ECO:0000259" key="8">
    <source>
        <dbReference type="PROSITE" id="PS50928"/>
    </source>
</evidence>
<feature type="transmembrane region" description="Helical" evidence="7">
    <location>
        <begin position="215"/>
        <end position="240"/>
    </location>
</feature>
<dbReference type="EMBL" id="JAGSHT010000016">
    <property type="protein sequence ID" value="MBZ2197866.1"/>
    <property type="molecule type" value="Genomic_DNA"/>
</dbReference>
<comment type="caution">
    <text evidence="9">The sequence shown here is derived from an EMBL/GenBank/DDBJ whole genome shotgun (WGS) entry which is preliminary data.</text>
</comment>
<evidence type="ECO:0000256" key="7">
    <source>
        <dbReference type="RuleBase" id="RU363032"/>
    </source>
</evidence>
<comment type="similarity">
    <text evidence="7">Belongs to the binding-protein-dependent transport system permease family.</text>
</comment>
<dbReference type="InterPro" id="IPR050809">
    <property type="entry name" value="UgpAE/MalFG_permease"/>
</dbReference>
<name>A0ABS7SBX6_9MICO</name>
<dbReference type="InterPro" id="IPR035906">
    <property type="entry name" value="MetI-like_sf"/>
</dbReference>
<evidence type="ECO:0000256" key="3">
    <source>
        <dbReference type="ARBA" id="ARBA00022475"/>
    </source>
</evidence>
<evidence type="ECO:0000256" key="5">
    <source>
        <dbReference type="ARBA" id="ARBA00022989"/>
    </source>
</evidence>
<evidence type="ECO:0000256" key="6">
    <source>
        <dbReference type="ARBA" id="ARBA00023136"/>
    </source>
</evidence>
<dbReference type="Pfam" id="PF00528">
    <property type="entry name" value="BPD_transp_1"/>
    <property type="match status" value="1"/>
</dbReference>
<keyword evidence="10" id="KW-1185">Reference proteome</keyword>
<sequence>MTTVVREARAGKRMKRGGFRSALPYLAPALVLYGAFLVYPILDAIRLSFFSWDGFKLSEQIFVGLDNYIRVFTKDPVFGTAFTNTIIWTALSVVVPTTLGLGLAIALNRPMRGRGVLRSIFYVSNVLAPIAVATVWKWIYNPTVGLLNQVLEAVGLGSWAQNWLGTPSFALYSVFVAFVWQVAGFNMVLYLAGLQSVPTELVDAARVDGANRWQVFRAVTLPSLRPTTLVVLVLTIIHALKVFDLIVGMTGGGPAQSTQVLALWSYTQSFGNHNFGQGNALATILLLVTLLIVVPYMLWNMRSLRGGGR</sequence>
<comment type="subcellular location">
    <subcellularLocation>
        <location evidence="1 7">Cell membrane</location>
        <topology evidence="1 7">Multi-pass membrane protein</topology>
    </subcellularLocation>
</comment>
<dbReference type="Proteomes" id="UP000826651">
    <property type="component" value="Unassembled WGS sequence"/>
</dbReference>
<dbReference type="SUPFAM" id="SSF161098">
    <property type="entry name" value="MetI-like"/>
    <property type="match status" value="1"/>
</dbReference>
<keyword evidence="4 7" id="KW-0812">Transmembrane</keyword>
<dbReference type="CDD" id="cd06261">
    <property type="entry name" value="TM_PBP2"/>
    <property type="match status" value="1"/>
</dbReference>
<gene>
    <name evidence="9" type="ORF">KCQ71_17020</name>
</gene>
<feature type="domain" description="ABC transmembrane type-1" evidence="8">
    <location>
        <begin position="82"/>
        <end position="296"/>
    </location>
</feature>
<evidence type="ECO:0000256" key="1">
    <source>
        <dbReference type="ARBA" id="ARBA00004651"/>
    </source>
</evidence>
<evidence type="ECO:0000313" key="10">
    <source>
        <dbReference type="Proteomes" id="UP000826651"/>
    </source>
</evidence>
<keyword evidence="5 7" id="KW-1133">Transmembrane helix</keyword>
<keyword evidence="6 7" id="KW-0472">Membrane</keyword>
<reference evidence="9 10" key="1">
    <citation type="submission" date="2021-04" db="EMBL/GenBank/DDBJ databases">
        <title>Ruania sp. nov., isolated from sandy soil of mangrove forest.</title>
        <authorList>
            <person name="Ge X."/>
            <person name="Huang R."/>
            <person name="Liu W."/>
        </authorList>
    </citation>
    <scope>NUCLEOTIDE SEQUENCE [LARGE SCALE GENOMIC DNA]</scope>
    <source>
        <strain evidence="9 10">N2-46</strain>
    </source>
</reference>
<dbReference type="PROSITE" id="PS50928">
    <property type="entry name" value="ABC_TM1"/>
    <property type="match status" value="1"/>
</dbReference>